<evidence type="ECO:0000313" key="1">
    <source>
        <dbReference type="EMBL" id="EHJ62767.1"/>
    </source>
</evidence>
<dbReference type="PATRIC" id="fig|1088721.3.peg.277"/>
<dbReference type="RefSeq" id="WP_007011196.1">
    <property type="nucleotide sequence ID" value="NZ_AGFM01000006.1"/>
</dbReference>
<proteinExistence type="predicted"/>
<reference evidence="1 2" key="1">
    <citation type="journal article" date="2012" name="J. Bacteriol.">
        <title>Genome sequence of benzo(a)pyrene-degrading bacterium Novosphingobium pentaromativorans US6-1.</title>
        <authorList>
            <person name="Luo Y.R."/>
            <person name="Kang S.G."/>
            <person name="Kim S.J."/>
            <person name="Kim M.R."/>
            <person name="Li N."/>
            <person name="Lee J.H."/>
            <person name="Kwon K.K."/>
        </authorList>
    </citation>
    <scope>NUCLEOTIDE SEQUENCE [LARGE SCALE GENOMIC DNA]</scope>
    <source>
        <strain evidence="1 2">US6-1</strain>
    </source>
</reference>
<gene>
    <name evidence="1" type="ORF">NSU_0279</name>
</gene>
<sequence length="195" mass="21888">MSEAVEPIILVDANDPDKKPLLYACGKCGSVHSPEIYLARKEVRHATALEAARDCYNCKTHSNCRHCGVECGKGWTACDKCRLEREIERATEVPNDGGPYFGFGDQQMYHEMDDARDAGHEWVCPTNKQYPRIEAWRVFENLTEDMFEDASEDDLNGTAELTAAIEAFNEAQTTCTYWADLTRKIKVPPCDGEAA</sequence>
<keyword evidence="2" id="KW-1185">Reference proteome</keyword>
<dbReference type="OrthoDB" id="7594751at2"/>
<dbReference type="eggNOG" id="ENOG5032Q37">
    <property type="taxonomic scope" value="Bacteria"/>
</dbReference>
<dbReference type="Proteomes" id="UP000004030">
    <property type="component" value="Unassembled WGS sequence"/>
</dbReference>
<accession>G6E7E4</accession>
<dbReference type="KEGG" id="npn:JI59_18725"/>
<organism evidence="1 2">
    <name type="scientific">Novosphingobium pentaromativorans US6-1</name>
    <dbReference type="NCBI Taxonomy" id="1088721"/>
    <lineage>
        <taxon>Bacteria</taxon>
        <taxon>Pseudomonadati</taxon>
        <taxon>Pseudomonadota</taxon>
        <taxon>Alphaproteobacteria</taxon>
        <taxon>Sphingomonadales</taxon>
        <taxon>Sphingomonadaceae</taxon>
        <taxon>Novosphingobium</taxon>
    </lineage>
</organism>
<dbReference type="AlphaFoldDB" id="G6E7E4"/>
<dbReference type="EMBL" id="AGFM01000006">
    <property type="protein sequence ID" value="EHJ62767.1"/>
    <property type="molecule type" value="Genomic_DNA"/>
</dbReference>
<name>G6E7E4_9SPHN</name>
<protein>
    <submittedName>
        <fullName evidence="1">Uncharacterized protein</fullName>
    </submittedName>
</protein>
<evidence type="ECO:0000313" key="2">
    <source>
        <dbReference type="Proteomes" id="UP000004030"/>
    </source>
</evidence>
<dbReference type="STRING" id="1088721.JI59_18725"/>
<comment type="caution">
    <text evidence="1">The sequence shown here is derived from an EMBL/GenBank/DDBJ whole genome shotgun (WGS) entry which is preliminary data.</text>
</comment>